<evidence type="ECO:0000313" key="2">
    <source>
        <dbReference type="EMBL" id="MBJ6726767.1"/>
    </source>
</evidence>
<dbReference type="Gene3D" id="3.30.420.40">
    <property type="match status" value="2"/>
</dbReference>
<accession>A0A8J7M180</accession>
<proteinExistence type="inferred from homology"/>
<dbReference type="PROSITE" id="PS01125">
    <property type="entry name" value="ROK"/>
    <property type="match status" value="1"/>
</dbReference>
<dbReference type="InterPro" id="IPR043129">
    <property type="entry name" value="ATPase_NBD"/>
</dbReference>
<reference evidence="2" key="1">
    <citation type="submission" date="2020-12" db="EMBL/GenBank/DDBJ databases">
        <title>Geomonas sp. Red875, isolated from river sediment.</title>
        <authorList>
            <person name="Xu Z."/>
            <person name="Zhang Z."/>
            <person name="Masuda Y."/>
            <person name="Itoh H."/>
            <person name="Senoo K."/>
        </authorList>
    </citation>
    <scope>NUCLEOTIDE SEQUENCE</scope>
    <source>
        <strain evidence="2">Red875</strain>
    </source>
</reference>
<name>A0A8J7M180_9BACT</name>
<dbReference type="PANTHER" id="PTHR18964:SF149">
    <property type="entry name" value="BIFUNCTIONAL UDP-N-ACETYLGLUCOSAMINE 2-EPIMERASE_N-ACETYLMANNOSAMINE KINASE"/>
    <property type="match status" value="1"/>
</dbReference>
<dbReference type="PANTHER" id="PTHR18964">
    <property type="entry name" value="ROK (REPRESSOR, ORF, KINASE) FAMILY"/>
    <property type="match status" value="1"/>
</dbReference>
<evidence type="ECO:0000256" key="1">
    <source>
        <dbReference type="ARBA" id="ARBA00006479"/>
    </source>
</evidence>
<dbReference type="EMBL" id="JAEMHM010000017">
    <property type="protein sequence ID" value="MBJ6726767.1"/>
    <property type="molecule type" value="Genomic_DNA"/>
</dbReference>
<dbReference type="SUPFAM" id="SSF53067">
    <property type="entry name" value="Actin-like ATPase domain"/>
    <property type="match status" value="1"/>
</dbReference>
<gene>
    <name evidence="2" type="ORF">JFN93_18815</name>
</gene>
<dbReference type="AlphaFoldDB" id="A0A8J7M180"/>
<protein>
    <submittedName>
        <fullName evidence="2">ROK family protein</fullName>
    </submittedName>
</protein>
<keyword evidence="3" id="KW-1185">Reference proteome</keyword>
<dbReference type="Proteomes" id="UP000636888">
    <property type="component" value="Unassembled WGS sequence"/>
</dbReference>
<dbReference type="InterPro" id="IPR000600">
    <property type="entry name" value="ROK"/>
</dbReference>
<dbReference type="RefSeq" id="WP_199385680.1">
    <property type="nucleotide sequence ID" value="NZ_JAEMHM010000017.1"/>
</dbReference>
<organism evidence="2 3">
    <name type="scientific">Geomesophilobacter sediminis</name>
    <dbReference type="NCBI Taxonomy" id="2798584"/>
    <lineage>
        <taxon>Bacteria</taxon>
        <taxon>Pseudomonadati</taxon>
        <taxon>Thermodesulfobacteriota</taxon>
        <taxon>Desulfuromonadia</taxon>
        <taxon>Geobacterales</taxon>
        <taxon>Geobacteraceae</taxon>
        <taxon>Geomesophilobacter</taxon>
    </lineage>
</organism>
<comment type="similarity">
    <text evidence="1">Belongs to the ROK (NagC/XylR) family.</text>
</comment>
<dbReference type="Pfam" id="PF00480">
    <property type="entry name" value="ROK"/>
    <property type="match status" value="1"/>
</dbReference>
<comment type="caution">
    <text evidence="2">The sequence shown here is derived from an EMBL/GenBank/DDBJ whole genome shotgun (WGS) entry which is preliminary data.</text>
</comment>
<dbReference type="InterPro" id="IPR049874">
    <property type="entry name" value="ROK_cs"/>
</dbReference>
<evidence type="ECO:0000313" key="3">
    <source>
        <dbReference type="Proteomes" id="UP000636888"/>
    </source>
</evidence>
<sequence>MKEVCLGVDVGGTNLRCAMVTAEGEIIQKDRIPTDISLGREAFVDRLLSVLFDLKREADRLGYLIGAVGLGIPGLIANDGCIHSSVNLLPLEGFNLAHAIGSGLGIPVVAGNDANACAVGEKNFGAGRPYQTLLALTLGTGVGSGLILDGKLWTGIDGVAGEFGHVTVEPAGIPCGCGNRGCLEQYASASAIAAAAAREFGKGEGSFTADAVAQRAHGGDVAAAAIFGRAGSYLGIAIAGAVNLLNLEAVIIGGGVAQSFDLLADSLRLELTSRAFAIPGHRVRVLKGELGDDAGVLGASVLAFEALKKTPHP</sequence>